<gene>
    <name evidence="2" type="ORF">AKJ09_07553</name>
</gene>
<dbReference type="STRING" id="1391654.AKJ09_07553"/>
<dbReference type="KEGG" id="llu:AKJ09_07553"/>
<protein>
    <recommendedName>
        <fullName evidence="4">HipA-like C-terminal domain-containing protein</fullName>
    </recommendedName>
</protein>
<dbReference type="PATRIC" id="fig|1391654.3.peg.7664"/>
<accession>A0A0K1Q654</accession>
<proteinExistence type="predicted"/>
<feature type="compositionally biased region" description="Low complexity" evidence="1">
    <location>
        <begin position="1"/>
        <end position="27"/>
    </location>
</feature>
<dbReference type="AlphaFoldDB" id="A0A0K1Q654"/>
<evidence type="ECO:0000313" key="3">
    <source>
        <dbReference type="Proteomes" id="UP000064967"/>
    </source>
</evidence>
<evidence type="ECO:0000256" key="1">
    <source>
        <dbReference type="SAM" id="MobiDB-lite"/>
    </source>
</evidence>
<name>A0A0K1Q654_9BACT</name>
<evidence type="ECO:0008006" key="4">
    <source>
        <dbReference type="Google" id="ProtNLM"/>
    </source>
</evidence>
<feature type="region of interest" description="Disordered" evidence="1">
    <location>
        <begin position="1"/>
        <end position="28"/>
    </location>
</feature>
<keyword evidence="3" id="KW-1185">Reference proteome</keyword>
<dbReference type="Proteomes" id="UP000064967">
    <property type="component" value="Chromosome"/>
</dbReference>
<evidence type="ECO:0000313" key="2">
    <source>
        <dbReference type="EMBL" id="AKV00890.1"/>
    </source>
</evidence>
<dbReference type="EMBL" id="CP012333">
    <property type="protein sequence ID" value="AKV00890.1"/>
    <property type="molecule type" value="Genomic_DNA"/>
</dbReference>
<organism evidence="2 3">
    <name type="scientific">Labilithrix luteola</name>
    <dbReference type="NCBI Taxonomy" id="1391654"/>
    <lineage>
        <taxon>Bacteria</taxon>
        <taxon>Pseudomonadati</taxon>
        <taxon>Myxococcota</taxon>
        <taxon>Polyangia</taxon>
        <taxon>Polyangiales</taxon>
        <taxon>Labilitrichaceae</taxon>
        <taxon>Labilithrix</taxon>
    </lineage>
</organism>
<sequence length="316" mass="33785">MPDAAPSSTPSPPGSSSAAPEAKSAPEAIRELPAKYAGAARTAKPIGHTSVVFKLELTNGAKAVFKPASRRGPLRYKGEIAAYRLASALGLVNVPPAFARTFDRAELLGALGGETSPGGELLKSEATGSDSKSKGSLVGWIDKLEFLPLEAEPLRSRWHGWLAKGNAIPDEPFDADAGSPLATRDLAAQTSTLVAFDYLTGNWDRWSGANVGFDRGKGLLLFVDNDGAFFENPPKDALARNTRILESVDRFSRGFIEHVRNLDERALAIAIADETPGAPLLSQKVLRTVLERRKELLRVVDAKIAANGEAETLFFP</sequence>
<reference evidence="2 3" key="1">
    <citation type="submission" date="2015-08" db="EMBL/GenBank/DDBJ databases">
        <authorList>
            <person name="Babu N.S."/>
            <person name="Beckwith C.J."/>
            <person name="Beseler K.G."/>
            <person name="Brison A."/>
            <person name="Carone J.V."/>
            <person name="Caskin T.P."/>
            <person name="Diamond M."/>
            <person name="Durham M.E."/>
            <person name="Foxe J.M."/>
            <person name="Go M."/>
            <person name="Henderson B.A."/>
            <person name="Jones I.B."/>
            <person name="McGettigan J.A."/>
            <person name="Micheletti S.J."/>
            <person name="Nasrallah M.E."/>
            <person name="Ortiz D."/>
            <person name="Piller C.R."/>
            <person name="Privatt S.R."/>
            <person name="Schneider S.L."/>
            <person name="Sharp S."/>
            <person name="Smith T.C."/>
            <person name="Stanton J.D."/>
            <person name="Ullery H.E."/>
            <person name="Wilson R.J."/>
            <person name="Serrano M.G."/>
            <person name="Buck G."/>
            <person name="Lee V."/>
            <person name="Wang Y."/>
            <person name="Carvalho R."/>
            <person name="Voegtly L."/>
            <person name="Shi R."/>
            <person name="Duckworth R."/>
            <person name="Johnson A."/>
            <person name="Loviza R."/>
            <person name="Walstead R."/>
            <person name="Shah Z."/>
            <person name="Kiflezghi M."/>
            <person name="Wade K."/>
            <person name="Ball S.L."/>
            <person name="Bradley K.W."/>
            <person name="Asai D.J."/>
            <person name="Bowman C.A."/>
            <person name="Russell D.A."/>
            <person name="Pope W.H."/>
            <person name="Jacobs-Sera D."/>
            <person name="Hendrix R.W."/>
            <person name="Hatfull G.F."/>
        </authorList>
    </citation>
    <scope>NUCLEOTIDE SEQUENCE [LARGE SCALE GENOMIC DNA]</scope>
    <source>
        <strain evidence="2 3">DSM 27648</strain>
    </source>
</reference>